<keyword evidence="2" id="KW-1185">Reference proteome</keyword>
<comment type="caution">
    <text evidence="1">The sequence shown here is derived from an EMBL/GenBank/DDBJ whole genome shotgun (WGS) entry which is preliminary data.</text>
</comment>
<dbReference type="EMBL" id="CM029045">
    <property type="protein sequence ID" value="KAG2597023.1"/>
    <property type="molecule type" value="Genomic_DNA"/>
</dbReference>
<protein>
    <submittedName>
        <fullName evidence="1">Uncharacterized protein</fullName>
    </submittedName>
</protein>
<dbReference type="AlphaFoldDB" id="A0A8T0SJ97"/>
<sequence>MAGHGNKNIFLCPGEEIARGLIFFAPGSPPPLVSLSPLLCVLRCSSSLRYSCIATAKIWSSSDTPKRVSKLLYAAIIKNIHTYEKRRLP</sequence>
<accession>A0A8T0SJ97</accession>
<proteinExistence type="predicted"/>
<dbReference type="Proteomes" id="UP000823388">
    <property type="component" value="Chromosome 5K"/>
</dbReference>
<name>A0A8T0SJ97_PANVG</name>
<organism evidence="1 2">
    <name type="scientific">Panicum virgatum</name>
    <name type="common">Blackwell switchgrass</name>
    <dbReference type="NCBI Taxonomy" id="38727"/>
    <lineage>
        <taxon>Eukaryota</taxon>
        <taxon>Viridiplantae</taxon>
        <taxon>Streptophyta</taxon>
        <taxon>Embryophyta</taxon>
        <taxon>Tracheophyta</taxon>
        <taxon>Spermatophyta</taxon>
        <taxon>Magnoliopsida</taxon>
        <taxon>Liliopsida</taxon>
        <taxon>Poales</taxon>
        <taxon>Poaceae</taxon>
        <taxon>PACMAD clade</taxon>
        <taxon>Panicoideae</taxon>
        <taxon>Panicodae</taxon>
        <taxon>Paniceae</taxon>
        <taxon>Panicinae</taxon>
        <taxon>Panicum</taxon>
        <taxon>Panicum sect. Hiantes</taxon>
    </lineage>
</organism>
<evidence type="ECO:0000313" key="2">
    <source>
        <dbReference type="Proteomes" id="UP000823388"/>
    </source>
</evidence>
<gene>
    <name evidence="1" type="ORF">PVAP13_5KG216200</name>
</gene>
<reference evidence="1" key="1">
    <citation type="submission" date="2020-05" db="EMBL/GenBank/DDBJ databases">
        <title>WGS assembly of Panicum virgatum.</title>
        <authorList>
            <person name="Lovell J.T."/>
            <person name="Jenkins J."/>
            <person name="Shu S."/>
            <person name="Juenger T.E."/>
            <person name="Schmutz J."/>
        </authorList>
    </citation>
    <scope>NUCLEOTIDE SEQUENCE</scope>
    <source>
        <strain evidence="1">AP13</strain>
    </source>
</reference>
<evidence type="ECO:0000313" key="1">
    <source>
        <dbReference type="EMBL" id="KAG2597023.1"/>
    </source>
</evidence>